<dbReference type="Gene3D" id="1.10.490.20">
    <property type="entry name" value="Phycocyanins"/>
    <property type="match status" value="1"/>
</dbReference>
<protein>
    <recommendedName>
        <fullName evidence="6">Bleomycin hydrolase</fullName>
    </recommendedName>
</protein>
<dbReference type="Pfam" id="PF00502">
    <property type="entry name" value="Phycobilisome"/>
    <property type="match status" value="1"/>
</dbReference>
<evidence type="ECO:0000256" key="1">
    <source>
        <dbReference type="ARBA" id="ARBA00008182"/>
    </source>
</evidence>
<sequence length="147" mass="15977">MKSSLTPILANAEVAGRFLDDTDLAAAKLPLERAEARLEAAEKLAIYHEGLVQDVVDSLLRRSGATPVDIERAIDRDLCLIQYCLVVGNTSPFDEWGRSPNRSAAVAGVKAEIFNYIRDRGSAGLKLSPAAAAELKFYLNYAIEALK</sequence>
<gene>
    <name evidence="4" type="ORF">NEA10_16260</name>
</gene>
<reference evidence="4" key="1">
    <citation type="submission" date="2022-06" db="EMBL/GenBank/DDBJ databases">
        <title>Genome sequence of Phormidium yuhuli AB48 isolated from an industrial photobioreactor environment.</title>
        <authorList>
            <person name="Qiu Y."/>
            <person name="Noonan A.J.C."/>
            <person name="Dofher K."/>
            <person name="Koch M."/>
            <person name="Kieft B."/>
            <person name="Lin X."/>
            <person name="Ziels R.M."/>
            <person name="Hallam S.J."/>
        </authorList>
    </citation>
    <scope>NUCLEOTIDE SEQUENCE</scope>
    <source>
        <strain evidence="4">AB48</strain>
    </source>
</reference>
<dbReference type="RefSeq" id="WP_252662410.1">
    <property type="nucleotide sequence ID" value="NZ_CP098611.1"/>
</dbReference>
<dbReference type="SUPFAM" id="SSF46458">
    <property type="entry name" value="Globin-like"/>
    <property type="match status" value="1"/>
</dbReference>
<evidence type="ECO:0008006" key="6">
    <source>
        <dbReference type="Google" id="ProtNLM"/>
    </source>
</evidence>
<name>A0ABY5AQE7_9CYAN</name>
<dbReference type="EMBL" id="CP098611">
    <property type="protein sequence ID" value="USR90378.1"/>
    <property type="molecule type" value="Genomic_DNA"/>
</dbReference>
<evidence type="ECO:0000313" key="4">
    <source>
        <dbReference type="EMBL" id="USR90378.1"/>
    </source>
</evidence>
<keyword evidence="5" id="KW-1185">Reference proteome</keyword>
<accession>A0ABY5AQE7</accession>
<dbReference type="Proteomes" id="UP001056708">
    <property type="component" value="Chromosome"/>
</dbReference>
<evidence type="ECO:0000313" key="5">
    <source>
        <dbReference type="Proteomes" id="UP001056708"/>
    </source>
</evidence>
<comment type="similarity">
    <text evidence="1">Belongs to the phycobiliprotein family.</text>
</comment>
<dbReference type="InterPro" id="IPR038719">
    <property type="entry name" value="Phycobilisome_asu/bsu_sf"/>
</dbReference>
<dbReference type="InterPro" id="IPR009050">
    <property type="entry name" value="Globin-like_sf"/>
</dbReference>
<keyword evidence="2" id="KW-0157">Chromophore</keyword>
<proteinExistence type="inferred from homology"/>
<dbReference type="InterPro" id="IPR012128">
    <property type="entry name" value="Phycobilisome_asu/bsu"/>
</dbReference>
<evidence type="ECO:0000256" key="3">
    <source>
        <dbReference type="ARBA" id="ARBA00023307"/>
    </source>
</evidence>
<organism evidence="4 5">
    <name type="scientific">Phormidium yuhuli AB48</name>
    <dbReference type="NCBI Taxonomy" id="2940671"/>
    <lineage>
        <taxon>Bacteria</taxon>
        <taxon>Bacillati</taxon>
        <taxon>Cyanobacteriota</taxon>
        <taxon>Cyanophyceae</taxon>
        <taxon>Oscillatoriophycideae</taxon>
        <taxon>Oscillatoriales</taxon>
        <taxon>Oscillatoriaceae</taxon>
        <taxon>Phormidium</taxon>
        <taxon>Phormidium yuhuli</taxon>
    </lineage>
</organism>
<keyword evidence="3" id="KW-0089">Bile pigment</keyword>
<evidence type="ECO:0000256" key="2">
    <source>
        <dbReference type="ARBA" id="ARBA00022991"/>
    </source>
</evidence>